<evidence type="ECO:0000313" key="1">
    <source>
        <dbReference type="EMBL" id="KRG14655.1"/>
    </source>
</evidence>
<reference evidence="1 2" key="1">
    <citation type="submission" date="2015-06" db="EMBL/GenBank/DDBJ databases">
        <title>Genome sequencing project of Bacillus galactosidilyticus PL133.</title>
        <authorList>
            <person name="Gaiero J."/>
            <person name="Nicol R."/>
            <person name="Habash M."/>
        </authorList>
    </citation>
    <scope>NUCLEOTIDE SEQUENCE [LARGE SCALE GENOMIC DNA]</scope>
    <source>
        <strain evidence="1 2">PL133</strain>
    </source>
</reference>
<dbReference type="PATRIC" id="fig|217031.4.peg.1959"/>
<proteinExistence type="predicted"/>
<organism evidence="1 2">
    <name type="scientific">Lederbergia galactosidilytica</name>
    <dbReference type="NCBI Taxonomy" id="217031"/>
    <lineage>
        <taxon>Bacteria</taxon>
        <taxon>Bacillati</taxon>
        <taxon>Bacillota</taxon>
        <taxon>Bacilli</taxon>
        <taxon>Bacillales</taxon>
        <taxon>Bacillaceae</taxon>
        <taxon>Lederbergia</taxon>
    </lineage>
</organism>
<sequence length="65" mass="7550">MEMDEIGLAGTDICSEIVKRCEQEERVRSFQTLPQLYEEERSEYLNTASLAVFYKKSCLKKIANL</sequence>
<dbReference type="EMBL" id="LGPB01000060">
    <property type="protein sequence ID" value="KRG14655.1"/>
    <property type="molecule type" value="Genomic_DNA"/>
</dbReference>
<gene>
    <name evidence="1" type="ORF">ACA29_05855</name>
</gene>
<dbReference type="RefSeq" id="WP_057994372.1">
    <property type="nucleotide sequence ID" value="NZ_JAGGKH010000025.1"/>
</dbReference>
<accession>A0A0Q9Y0W0</accession>
<name>A0A0Q9Y0W0_9BACI</name>
<protein>
    <submittedName>
        <fullName evidence="1">Uncharacterized protein</fullName>
    </submittedName>
</protein>
<dbReference type="Proteomes" id="UP000053881">
    <property type="component" value="Unassembled WGS sequence"/>
</dbReference>
<evidence type="ECO:0000313" key="2">
    <source>
        <dbReference type="Proteomes" id="UP000053881"/>
    </source>
</evidence>
<dbReference type="AlphaFoldDB" id="A0A0Q9Y0W0"/>
<comment type="caution">
    <text evidence="1">The sequence shown here is derived from an EMBL/GenBank/DDBJ whole genome shotgun (WGS) entry which is preliminary data.</text>
</comment>